<dbReference type="Gene3D" id="2.30.30.190">
    <property type="entry name" value="CAP Gly-rich-like domain"/>
    <property type="match status" value="1"/>
</dbReference>
<dbReference type="SUPFAM" id="SSF54236">
    <property type="entry name" value="Ubiquitin-like"/>
    <property type="match status" value="1"/>
</dbReference>
<dbReference type="InParanoid" id="A0A2R5GS96"/>
<feature type="domain" description="Ubiquitin-like" evidence="5">
    <location>
        <begin position="4"/>
        <end position="91"/>
    </location>
</feature>
<keyword evidence="1" id="KW-0143">Chaperone</keyword>
<keyword evidence="3" id="KW-0812">Transmembrane</keyword>
<dbReference type="OrthoDB" id="2130750at2759"/>
<name>A0A2R5GS96_9STRA</name>
<keyword evidence="7" id="KW-1185">Reference proteome</keyword>
<accession>A0A2R5GS96</accession>
<sequence>MASLRLDVFHTGLQLNMPELVFTRDKSVHDLKENLYRRTGTKPEDMELWLVDALDRRREILNDDARTLGFVVPPEAEGAGWKLHIVDTDETSISATPDLLQGDVPKYEAPHGRKDFAEFRRAKRGEKQSGSPAPTSKTGLKEAAEFEEDERVVTLKDGLKGTVRYIGKCATAAPGFFVGVELDEPKDELLDQNLEGFAISFHDILDQELDLDRVFASNVTAILAETFAGPSNELTYEMYQNAYSGAPYMRYSTSERSKFYQFFKDGKYKYSGDHEHIRSAFIVCVVPPAWVSEATLDRVELVEGIELHVEIEETDFELRVWKSLVYRLVFQYGSVIGTLMNIVESAFGLRIYYLFCSMEEIRKAHTLPVLCLTLNLMSTTTIGLVMLLDGWGSTGFLTEETQSVFVTFTMSTTLGTVILIGVHWIPFFMKEASGFAHDIANLVHASNFNNPENLSFLQRTTYHMEGASFFLIFAVPCTTLLAFAPIRTKVGLWIWLWEFMFVVRIGVAHNVSCVSYLNRTGRKRRGNKISPSTSPPT</sequence>
<evidence type="ECO:0000259" key="5">
    <source>
        <dbReference type="Pfam" id="PF14560"/>
    </source>
</evidence>
<evidence type="ECO:0000256" key="2">
    <source>
        <dbReference type="SAM" id="MobiDB-lite"/>
    </source>
</evidence>
<keyword evidence="3" id="KW-1133">Transmembrane helix</keyword>
<dbReference type="InterPro" id="IPR029071">
    <property type="entry name" value="Ubiquitin-like_domsf"/>
</dbReference>
<feature type="transmembrane region" description="Helical" evidence="3">
    <location>
        <begin position="467"/>
        <end position="486"/>
    </location>
</feature>
<dbReference type="AlphaFoldDB" id="A0A2R5GS96"/>
<evidence type="ECO:0000313" key="6">
    <source>
        <dbReference type="EMBL" id="GBG31231.1"/>
    </source>
</evidence>
<comment type="caution">
    <text evidence="6">The sequence shown here is derived from an EMBL/GenBank/DDBJ whole genome shotgun (WGS) entry which is preliminary data.</text>
</comment>
<organism evidence="6 7">
    <name type="scientific">Hondaea fermentalgiana</name>
    <dbReference type="NCBI Taxonomy" id="2315210"/>
    <lineage>
        <taxon>Eukaryota</taxon>
        <taxon>Sar</taxon>
        <taxon>Stramenopiles</taxon>
        <taxon>Bigyra</taxon>
        <taxon>Labyrinthulomycetes</taxon>
        <taxon>Thraustochytrida</taxon>
        <taxon>Thraustochytriidae</taxon>
        <taxon>Hondaea</taxon>
    </lineage>
</organism>
<protein>
    <submittedName>
        <fullName evidence="6">Tubulin-folding cofactor B</fullName>
    </submittedName>
</protein>
<reference evidence="6 7" key="1">
    <citation type="submission" date="2017-12" db="EMBL/GenBank/DDBJ databases">
        <title>Sequencing, de novo assembly and annotation of complete genome of a new Thraustochytrid species, strain FCC1311.</title>
        <authorList>
            <person name="Sedici K."/>
            <person name="Godart F."/>
            <person name="Aiese Cigliano R."/>
            <person name="Sanseverino W."/>
            <person name="Barakat M."/>
            <person name="Ortet P."/>
            <person name="Marechal E."/>
            <person name="Cagnac O."/>
            <person name="Amato A."/>
        </authorList>
    </citation>
    <scope>NUCLEOTIDE SEQUENCE [LARGE SCALE GENOMIC DNA]</scope>
</reference>
<dbReference type="Pfam" id="PF01302">
    <property type="entry name" value="CAP_GLY"/>
    <property type="match status" value="1"/>
</dbReference>
<dbReference type="SUPFAM" id="SSF74924">
    <property type="entry name" value="Cap-Gly domain"/>
    <property type="match status" value="1"/>
</dbReference>
<evidence type="ECO:0000256" key="1">
    <source>
        <dbReference type="ARBA" id="ARBA00023186"/>
    </source>
</evidence>
<evidence type="ECO:0000256" key="3">
    <source>
        <dbReference type="SAM" id="Phobius"/>
    </source>
</evidence>
<feature type="transmembrane region" description="Helical" evidence="3">
    <location>
        <begin position="332"/>
        <end position="355"/>
    </location>
</feature>
<feature type="domain" description="CAP-Gly" evidence="4">
    <location>
        <begin position="150"/>
        <end position="186"/>
    </location>
</feature>
<feature type="transmembrane region" description="Helical" evidence="3">
    <location>
        <begin position="367"/>
        <end position="388"/>
    </location>
</feature>
<dbReference type="Proteomes" id="UP000241890">
    <property type="component" value="Unassembled WGS sequence"/>
</dbReference>
<keyword evidence="3" id="KW-0472">Membrane</keyword>
<dbReference type="EMBL" id="BEYU01000094">
    <property type="protein sequence ID" value="GBG31231.1"/>
    <property type="molecule type" value="Genomic_DNA"/>
</dbReference>
<dbReference type="InterPro" id="IPR036859">
    <property type="entry name" value="CAP-Gly_dom_sf"/>
</dbReference>
<dbReference type="Pfam" id="PF14560">
    <property type="entry name" value="Ubiquitin_2"/>
    <property type="match status" value="1"/>
</dbReference>
<dbReference type="Gene3D" id="3.10.20.90">
    <property type="entry name" value="Phosphatidylinositol 3-kinase Catalytic Subunit, Chain A, domain 1"/>
    <property type="match status" value="1"/>
</dbReference>
<gene>
    <name evidence="6" type="ORF">FCC1311_074522</name>
</gene>
<feature type="region of interest" description="Disordered" evidence="2">
    <location>
        <begin position="119"/>
        <end position="144"/>
    </location>
</feature>
<feature type="transmembrane region" description="Helical" evidence="3">
    <location>
        <begin position="408"/>
        <end position="429"/>
    </location>
</feature>
<dbReference type="InterPro" id="IPR000938">
    <property type="entry name" value="CAP-Gly_domain"/>
</dbReference>
<proteinExistence type="predicted"/>
<dbReference type="InterPro" id="IPR000626">
    <property type="entry name" value="Ubiquitin-like_dom"/>
</dbReference>
<evidence type="ECO:0000259" key="4">
    <source>
        <dbReference type="Pfam" id="PF01302"/>
    </source>
</evidence>
<feature type="transmembrane region" description="Helical" evidence="3">
    <location>
        <begin position="492"/>
        <end position="517"/>
    </location>
</feature>
<evidence type="ECO:0000313" key="7">
    <source>
        <dbReference type="Proteomes" id="UP000241890"/>
    </source>
</evidence>
<feature type="compositionally biased region" description="Polar residues" evidence="2">
    <location>
        <begin position="128"/>
        <end position="138"/>
    </location>
</feature>